<reference evidence="1 2" key="1">
    <citation type="submission" date="2018-10" db="EMBL/GenBank/DDBJ databases">
        <title>Comparative functional genomics of the obligate endosymbiont Buchnera aphidicola.</title>
        <authorList>
            <person name="Chong R.A."/>
        </authorList>
    </citation>
    <scope>NUCLEOTIDE SEQUENCE [LARGE SCALE GENOMIC DNA]</scope>
    <source>
        <strain evidence="1 2">Aoe</strain>
    </source>
</reference>
<evidence type="ECO:0000313" key="1">
    <source>
        <dbReference type="EMBL" id="QCI19384.1"/>
    </source>
</evidence>
<dbReference type="AlphaFoldDB" id="A0A4D6XY33"/>
<evidence type="ECO:0000313" key="2">
    <source>
        <dbReference type="Proteomes" id="UP000298677"/>
    </source>
</evidence>
<gene>
    <name evidence="1" type="ORF">D9V65_01330</name>
</gene>
<proteinExistence type="predicted"/>
<keyword evidence="2" id="KW-1185">Reference proteome</keyword>
<dbReference type="Proteomes" id="UP000298677">
    <property type="component" value="Chromosome"/>
</dbReference>
<accession>A0A4D6XY33</accession>
<organism evidence="1 2">
    <name type="scientific">Buchnera aphidicola</name>
    <name type="common">Anoecia oenotherae</name>
    <dbReference type="NCBI Taxonomy" id="1241833"/>
    <lineage>
        <taxon>Bacteria</taxon>
        <taxon>Pseudomonadati</taxon>
        <taxon>Pseudomonadota</taxon>
        <taxon>Gammaproteobacteria</taxon>
        <taxon>Enterobacterales</taxon>
        <taxon>Erwiniaceae</taxon>
        <taxon>Buchnera</taxon>
    </lineage>
</organism>
<dbReference type="EMBL" id="CP033012">
    <property type="protein sequence ID" value="QCI19384.1"/>
    <property type="molecule type" value="Genomic_DNA"/>
</dbReference>
<protein>
    <submittedName>
        <fullName evidence="1">Uncharacterized protein</fullName>
    </submittedName>
</protein>
<sequence length="98" mass="11915">MIINHMYNFYNFFELECTKNMTNFSSTGMIIYNLSYLLKKKILFSGNIQDDLPVKLESIFSIIHTVKYSKWERLKSITKKKFFLEYLFLKIFQKYVIQ</sequence>
<name>A0A4D6XY33_9GAMM</name>